<dbReference type="EMBL" id="AP022574">
    <property type="protein sequence ID" value="BBX71447.1"/>
    <property type="molecule type" value="Genomic_DNA"/>
</dbReference>
<dbReference type="SUPFAM" id="SSF54593">
    <property type="entry name" value="Glyoxalase/Bleomycin resistance protein/Dihydroxybiphenyl dioxygenase"/>
    <property type="match status" value="1"/>
</dbReference>
<evidence type="ECO:0000313" key="1">
    <source>
        <dbReference type="EMBL" id="BBX71447.1"/>
    </source>
</evidence>
<protein>
    <recommendedName>
        <fullName evidence="3">4-hydroxyphenylpyruvate dioxygenase</fullName>
    </recommendedName>
</protein>
<accession>A0A7I7MI26</accession>
<evidence type="ECO:0000313" key="2">
    <source>
        <dbReference type="Proteomes" id="UP000466514"/>
    </source>
</evidence>
<sequence length="65" mass="7320">MAELKALNLLYDRGPDGHFVHFYTRTVGSVFFEFVQRFGHYDGYGTDNAPVRLAAQRVSAGTVRP</sequence>
<dbReference type="AlphaFoldDB" id="A0A7I7MI26"/>
<dbReference type="KEGG" id="mpsc:MPSYJ_49080"/>
<dbReference type="Gene3D" id="3.10.180.10">
    <property type="entry name" value="2,3-Dihydroxybiphenyl 1,2-Dioxygenase, domain 1"/>
    <property type="match status" value="1"/>
</dbReference>
<evidence type="ECO:0008006" key="3">
    <source>
        <dbReference type="Google" id="ProtNLM"/>
    </source>
</evidence>
<organism evidence="1 2">
    <name type="scientific">Mycolicibacterium psychrotolerans</name>
    <dbReference type="NCBI Taxonomy" id="216929"/>
    <lineage>
        <taxon>Bacteria</taxon>
        <taxon>Bacillati</taxon>
        <taxon>Actinomycetota</taxon>
        <taxon>Actinomycetes</taxon>
        <taxon>Mycobacteriales</taxon>
        <taxon>Mycobacteriaceae</taxon>
        <taxon>Mycolicibacterium</taxon>
    </lineage>
</organism>
<reference evidence="1 2" key="1">
    <citation type="journal article" date="2019" name="Emerg. Microbes Infect.">
        <title>Comprehensive subspecies identification of 175 nontuberculous mycobacteria species based on 7547 genomic profiles.</title>
        <authorList>
            <person name="Matsumoto Y."/>
            <person name="Kinjo T."/>
            <person name="Motooka D."/>
            <person name="Nabeya D."/>
            <person name="Jung N."/>
            <person name="Uechi K."/>
            <person name="Horii T."/>
            <person name="Iida T."/>
            <person name="Fujita J."/>
            <person name="Nakamura S."/>
        </authorList>
    </citation>
    <scope>NUCLEOTIDE SEQUENCE [LARGE SCALE GENOMIC DNA]</scope>
    <source>
        <strain evidence="1 2">JCM 13323</strain>
    </source>
</reference>
<dbReference type="InterPro" id="IPR029068">
    <property type="entry name" value="Glyas_Bleomycin-R_OHBP_Dase"/>
</dbReference>
<gene>
    <name evidence="1" type="ORF">MPSYJ_49080</name>
</gene>
<name>A0A7I7MI26_9MYCO</name>
<keyword evidence="2" id="KW-1185">Reference proteome</keyword>
<proteinExistence type="predicted"/>
<dbReference type="Proteomes" id="UP000466514">
    <property type="component" value="Chromosome"/>
</dbReference>
<dbReference type="RefSeq" id="WP_308207105.1">
    <property type="nucleotide sequence ID" value="NZ_AP022574.1"/>
</dbReference>